<name>A0A401UUY1_9CLOT</name>
<gene>
    <name evidence="2" type="ORF">Ctaglu_49190</name>
</gene>
<keyword evidence="3" id="KW-1185">Reference proteome</keyword>
<organism evidence="2 3">
    <name type="scientific">Clostridium tagluense</name>
    <dbReference type="NCBI Taxonomy" id="360422"/>
    <lineage>
        <taxon>Bacteria</taxon>
        <taxon>Bacillati</taxon>
        <taxon>Bacillota</taxon>
        <taxon>Clostridia</taxon>
        <taxon>Eubacteriales</taxon>
        <taxon>Clostridiaceae</taxon>
        <taxon>Clostridium</taxon>
    </lineage>
</organism>
<dbReference type="AlphaFoldDB" id="A0A401UUY1"/>
<protein>
    <recommendedName>
        <fullName evidence="1">S-layer protein SbsC C-terminal domain-containing protein</fullName>
    </recommendedName>
</protein>
<dbReference type="Proteomes" id="UP000287872">
    <property type="component" value="Unassembled WGS sequence"/>
</dbReference>
<evidence type="ECO:0000259" key="1">
    <source>
        <dbReference type="Pfam" id="PF18316"/>
    </source>
</evidence>
<reference evidence="2 3" key="1">
    <citation type="submission" date="2018-11" db="EMBL/GenBank/DDBJ databases">
        <title>Genome sequencing and assembly of Clostridium tagluense strain A121.</title>
        <authorList>
            <person name="Murakami T."/>
            <person name="Segawa T."/>
            <person name="Shcherbakova V.A."/>
            <person name="Mori H."/>
            <person name="Yoshimura Y."/>
        </authorList>
    </citation>
    <scope>NUCLEOTIDE SEQUENCE [LARGE SCALE GENOMIC DNA]</scope>
    <source>
        <strain evidence="2 3">A121</strain>
    </source>
</reference>
<dbReference type="InterPro" id="IPR040751">
    <property type="entry name" value="SbsC_C"/>
</dbReference>
<evidence type="ECO:0000313" key="3">
    <source>
        <dbReference type="Proteomes" id="UP000287872"/>
    </source>
</evidence>
<evidence type="ECO:0000313" key="2">
    <source>
        <dbReference type="EMBL" id="GCD13296.1"/>
    </source>
</evidence>
<accession>A0A401UUY1</accession>
<dbReference type="Pfam" id="PF18316">
    <property type="entry name" value="S-l_SbsC_C"/>
    <property type="match status" value="1"/>
</dbReference>
<dbReference type="RefSeq" id="WP_185732970.1">
    <property type="nucleotide sequence ID" value="NZ_BHYK01000103.1"/>
</dbReference>
<sequence>MAMENEKITLGSGKLYTAVFAGTIPTDKELEVETNLLGLIEGGAALEYKPKFVEVSDDLGLVAKTILTEEEVTLKSGIMTWNGKTLAKLCTTARVTEAAGKRTVKIGGVGNQDGKKYVIRFVHNDPVDGDIRVTIVGSNQAGFKMAFTKDKATIVDAEFKAAPLDDVGTKIIYEESIPLEMEALILTSVAGTLSGATRVAVTPTLTAGNSYMYKTATTVTLPELNNICNTETGYTTWNGAIDITAVTGNEIEIIEVDGTFKAIKAGKATVTAKV</sequence>
<comment type="caution">
    <text evidence="2">The sequence shown here is derived from an EMBL/GenBank/DDBJ whole genome shotgun (WGS) entry which is preliminary data.</text>
</comment>
<dbReference type="EMBL" id="BHYK01000103">
    <property type="protein sequence ID" value="GCD13296.1"/>
    <property type="molecule type" value="Genomic_DNA"/>
</dbReference>
<feature type="domain" description="S-layer protein SbsC C-terminal" evidence="1">
    <location>
        <begin position="190"/>
        <end position="272"/>
    </location>
</feature>
<proteinExistence type="predicted"/>